<keyword evidence="6" id="KW-0808">Transferase</keyword>
<dbReference type="GO" id="GO:0000166">
    <property type="term" value="F:nucleotide binding"/>
    <property type="evidence" value="ECO:0007669"/>
    <property type="project" value="UniProtKB-KW"/>
</dbReference>
<dbReference type="EMBL" id="LUCM01004630">
    <property type="protein sequence ID" value="KAA0194075.1"/>
    <property type="molecule type" value="Genomic_DNA"/>
</dbReference>
<keyword evidence="11" id="KW-0472">Membrane</keyword>
<feature type="domain" description="Fringe-like glycosyltransferase" evidence="12">
    <location>
        <begin position="33"/>
        <end position="206"/>
    </location>
</feature>
<name>A0A8E0S1N1_9TREM</name>
<evidence type="ECO:0000256" key="3">
    <source>
        <dbReference type="ARBA" id="ARBA00006462"/>
    </source>
</evidence>
<comment type="pathway">
    <text evidence="2">Protein modification; protein glycosylation.</text>
</comment>
<comment type="subcellular location">
    <subcellularLocation>
        <location evidence="1">Membrane</location>
        <topology evidence="1">Single-pass type II membrane protein</topology>
    </subcellularLocation>
</comment>
<gene>
    <name evidence="13" type="ORF">FBUS_10585</name>
</gene>
<evidence type="ECO:0000256" key="1">
    <source>
        <dbReference type="ARBA" id="ARBA00004606"/>
    </source>
</evidence>
<evidence type="ECO:0000256" key="4">
    <source>
        <dbReference type="ARBA" id="ARBA00012557"/>
    </source>
</evidence>
<protein>
    <recommendedName>
        <fullName evidence="4">N-acetylgalactosaminide beta-1,3-galactosyltransferase</fullName>
        <ecNumber evidence="4">2.4.1.122</ecNumber>
    </recommendedName>
</protein>
<dbReference type="Pfam" id="PF02434">
    <property type="entry name" value="Fringe"/>
    <property type="match status" value="1"/>
</dbReference>
<evidence type="ECO:0000259" key="12">
    <source>
        <dbReference type="Pfam" id="PF02434"/>
    </source>
</evidence>
<dbReference type="GO" id="GO:0016020">
    <property type="term" value="C:membrane"/>
    <property type="evidence" value="ECO:0007669"/>
    <property type="project" value="UniProtKB-SubCell"/>
</dbReference>
<keyword evidence="5" id="KW-0328">Glycosyltransferase</keyword>
<dbReference type="PANTHER" id="PTHR23033">
    <property type="entry name" value="BETA1,3-GALACTOSYLTRANSFERASE"/>
    <property type="match status" value="1"/>
</dbReference>
<proteinExistence type="inferred from homology"/>
<organism evidence="13 14">
    <name type="scientific">Fasciolopsis buskii</name>
    <dbReference type="NCBI Taxonomy" id="27845"/>
    <lineage>
        <taxon>Eukaryota</taxon>
        <taxon>Metazoa</taxon>
        <taxon>Spiralia</taxon>
        <taxon>Lophotrochozoa</taxon>
        <taxon>Platyhelminthes</taxon>
        <taxon>Trematoda</taxon>
        <taxon>Digenea</taxon>
        <taxon>Plagiorchiida</taxon>
        <taxon>Echinostomata</taxon>
        <taxon>Echinostomatoidea</taxon>
        <taxon>Fasciolidae</taxon>
        <taxon>Fasciolopsis</taxon>
    </lineage>
</organism>
<dbReference type="InterPro" id="IPR026050">
    <property type="entry name" value="C1GALT1/C1GALT1_chp1"/>
</dbReference>
<evidence type="ECO:0000256" key="8">
    <source>
        <dbReference type="ARBA" id="ARBA00022741"/>
    </source>
</evidence>
<evidence type="ECO:0000256" key="11">
    <source>
        <dbReference type="ARBA" id="ARBA00023136"/>
    </source>
</evidence>
<evidence type="ECO:0000256" key="6">
    <source>
        <dbReference type="ARBA" id="ARBA00022679"/>
    </source>
</evidence>
<keyword evidence="8" id="KW-0547">Nucleotide-binding</keyword>
<accession>A0A8E0S1N1</accession>
<evidence type="ECO:0000256" key="10">
    <source>
        <dbReference type="ARBA" id="ARBA00022989"/>
    </source>
</evidence>
<evidence type="ECO:0000256" key="5">
    <source>
        <dbReference type="ARBA" id="ARBA00022676"/>
    </source>
</evidence>
<dbReference type="OrthoDB" id="414175at2759"/>
<keyword evidence="7" id="KW-0812">Transmembrane</keyword>
<dbReference type="InterPro" id="IPR003378">
    <property type="entry name" value="Fringe-like_glycosylTrfase"/>
</dbReference>
<dbReference type="AlphaFoldDB" id="A0A8E0S1N1"/>
<evidence type="ECO:0000313" key="14">
    <source>
        <dbReference type="Proteomes" id="UP000728185"/>
    </source>
</evidence>
<dbReference type="EC" id="2.4.1.122" evidence="4"/>
<comment type="similarity">
    <text evidence="3">Belongs to the glycosyltransferase 31 family. Beta3-Gal-T subfamily.</text>
</comment>
<keyword evidence="10" id="KW-1133">Transmembrane helix</keyword>
<evidence type="ECO:0000256" key="7">
    <source>
        <dbReference type="ARBA" id="ARBA00022692"/>
    </source>
</evidence>
<dbReference type="PANTHER" id="PTHR23033:SF8">
    <property type="entry name" value="HEXOSYLTRANSFERASE"/>
    <property type="match status" value="1"/>
</dbReference>
<keyword evidence="14" id="KW-1185">Reference proteome</keyword>
<comment type="caution">
    <text evidence="13">The sequence shown here is derived from an EMBL/GenBank/DDBJ whole genome shotgun (WGS) entry which is preliminary data.</text>
</comment>
<dbReference type="GO" id="GO:0016263">
    <property type="term" value="F:glycoprotein-N-acetylgalactosamine 3-beta-galactosyltransferase activity"/>
    <property type="evidence" value="ECO:0007669"/>
    <property type="project" value="UniProtKB-EC"/>
</dbReference>
<keyword evidence="9" id="KW-0735">Signal-anchor</keyword>
<sequence>IYVKFNTELCIFEWFYVFSLGQSEPEQAERSVRIFCIILTQPKNHAMKAMAVNDTWARRCTSYFFATSVADSRFPNFLAVYREGREVLWDKVKYSLIHVAQKYADSHEFFLKADDDTYMIMENLEKILERMNSSEPFIMGRHFRLPRTSLDYLSGGSGYVMSRAALLRIVRGFESHSACGGSMHGGPEDVLVGRCAKAVGVKMIESLDEFGLEMFHPFDPRGMFNPMTVKNVRWFADFNYQKAVTVSLT</sequence>
<evidence type="ECO:0000313" key="13">
    <source>
        <dbReference type="EMBL" id="KAA0194075.1"/>
    </source>
</evidence>
<dbReference type="Gene3D" id="3.90.550.50">
    <property type="match status" value="1"/>
</dbReference>
<reference evidence="13" key="1">
    <citation type="submission" date="2019-05" db="EMBL/GenBank/DDBJ databases">
        <title>Annotation for the trematode Fasciolopsis buski.</title>
        <authorList>
            <person name="Choi Y.-J."/>
        </authorList>
    </citation>
    <scope>NUCLEOTIDE SEQUENCE</scope>
    <source>
        <strain evidence="13">HT</strain>
        <tissue evidence="13">Whole worm</tissue>
    </source>
</reference>
<evidence type="ECO:0000256" key="9">
    <source>
        <dbReference type="ARBA" id="ARBA00022968"/>
    </source>
</evidence>
<feature type="non-terminal residue" evidence="13">
    <location>
        <position position="1"/>
    </location>
</feature>
<evidence type="ECO:0000256" key="2">
    <source>
        <dbReference type="ARBA" id="ARBA00004922"/>
    </source>
</evidence>
<dbReference type="Proteomes" id="UP000728185">
    <property type="component" value="Unassembled WGS sequence"/>
</dbReference>